<feature type="region of interest" description="Disordered" evidence="1">
    <location>
        <begin position="88"/>
        <end position="118"/>
    </location>
</feature>
<accession>A0A4Z2IMY3</accession>
<evidence type="ECO:0000313" key="3">
    <source>
        <dbReference type="Proteomes" id="UP000314294"/>
    </source>
</evidence>
<dbReference type="EMBL" id="SRLO01000065">
    <property type="protein sequence ID" value="TNN79410.1"/>
    <property type="molecule type" value="Genomic_DNA"/>
</dbReference>
<dbReference type="AlphaFoldDB" id="A0A4Z2IMY3"/>
<feature type="compositionally biased region" description="Polar residues" evidence="1">
    <location>
        <begin position="1"/>
        <end position="12"/>
    </location>
</feature>
<reference evidence="2 3" key="1">
    <citation type="submission" date="2019-03" db="EMBL/GenBank/DDBJ databases">
        <title>First draft genome of Liparis tanakae, snailfish: a comprehensive survey of snailfish specific genes.</title>
        <authorList>
            <person name="Kim W."/>
            <person name="Song I."/>
            <person name="Jeong J.-H."/>
            <person name="Kim D."/>
            <person name="Kim S."/>
            <person name="Ryu S."/>
            <person name="Song J.Y."/>
            <person name="Lee S.K."/>
        </authorList>
    </citation>
    <scope>NUCLEOTIDE SEQUENCE [LARGE SCALE GENOMIC DNA]</scope>
    <source>
        <tissue evidence="2">Muscle</tissue>
    </source>
</reference>
<protein>
    <submittedName>
        <fullName evidence="2">Uncharacterized protein</fullName>
    </submittedName>
</protein>
<gene>
    <name evidence="2" type="ORF">EYF80_010434</name>
</gene>
<keyword evidence="3" id="KW-1185">Reference proteome</keyword>
<sequence>MFAGRSSTPQSTRMRHSGQRSSFRELRMFSRQRRQKVCWHGSTLAVVSRRSRHTEHSRRSSRDEDSSMSAERVSIWASVSVGVPRRLARVPWKGTGGTAHSGRQPTDTPRQSPRDRIRPPLTEIFSELQLFDVVLREGRTRACRRWQLLHDRILRTLISNMNAR</sequence>
<feature type="region of interest" description="Disordered" evidence="1">
    <location>
        <begin position="1"/>
        <end position="24"/>
    </location>
</feature>
<name>A0A4Z2IMY3_9TELE</name>
<feature type="region of interest" description="Disordered" evidence="1">
    <location>
        <begin position="48"/>
        <end position="71"/>
    </location>
</feature>
<evidence type="ECO:0000313" key="2">
    <source>
        <dbReference type="EMBL" id="TNN79410.1"/>
    </source>
</evidence>
<comment type="caution">
    <text evidence="2">The sequence shown here is derived from an EMBL/GenBank/DDBJ whole genome shotgun (WGS) entry which is preliminary data.</text>
</comment>
<dbReference type="Proteomes" id="UP000314294">
    <property type="component" value="Unassembled WGS sequence"/>
</dbReference>
<proteinExistence type="predicted"/>
<evidence type="ECO:0000256" key="1">
    <source>
        <dbReference type="SAM" id="MobiDB-lite"/>
    </source>
</evidence>
<organism evidence="2 3">
    <name type="scientific">Liparis tanakae</name>
    <name type="common">Tanaka's snailfish</name>
    <dbReference type="NCBI Taxonomy" id="230148"/>
    <lineage>
        <taxon>Eukaryota</taxon>
        <taxon>Metazoa</taxon>
        <taxon>Chordata</taxon>
        <taxon>Craniata</taxon>
        <taxon>Vertebrata</taxon>
        <taxon>Euteleostomi</taxon>
        <taxon>Actinopterygii</taxon>
        <taxon>Neopterygii</taxon>
        <taxon>Teleostei</taxon>
        <taxon>Neoteleostei</taxon>
        <taxon>Acanthomorphata</taxon>
        <taxon>Eupercaria</taxon>
        <taxon>Perciformes</taxon>
        <taxon>Cottioidei</taxon>
        <taxon>Cottales</taxon>
        <taxon>Liparidae</taxon>
        <taxon>Liparis</taxon>
    </lineage>
</organism>
<feature type="compositionally biased region" description="Polar residues" evidence="1">
    <location>
        <begin position="101"/>
        <end position="111"/>
    </location>
</feature>